<evidence type="ECO:0000256" key="1">
    <source>
        <dbReference type="SAM" id="Coils"/>
    </source>
</evidence>
<dbReference type="Proteomes" id="UP001046870">
    <property type="component" value="Chromosome 13"/>
</dbReference>
<feature type="region of interest" description="Disordered" evidence="2">
    <location>
        <begin position="493"/>
        <end position="546"/>
    </location>
</feature>
<evidence type="ECO:0008006" key="5">
    <source>
        <dbReference type="Google" id="ProtNLM"/>
    </source>
</evidence>
<proteinExistence type="predicted"/>
<keyword evidence="4" id="KW-1185">Reference proteome</keyword>
<gene>
    <name evidence="3" type="ORF">MATL_G00156630</name>
</gene>
<dbReference type="Gene3D" id="1.10.287.1490">
    <property type="match status" value="1"/>
</dbReference>
<feature type="coiled-coil region" evidence="1">
    <location>
        <begin position="285"/>
        <end position="364"/>
    </location>
</feature>
<organism evidence="3 4">
    <name type="scientific">Megalops atlanticus</name>
    <name type="common">Tarpon</name>
    <name type="synonym">Clupea gigantea</name>
    <dbReference type="NCBI Taxonomy" id="7932"/>
    <lineage>
        <taxon>Eukaryota</taxon>
        <taxon>Metazoa</taxon>
        <taxon>Chordata</taxon>
        <taxon>Craniata</taxon>
        <taxon>Vertebrata</taxon>
        <taxon>Euteleostomi</taxon>
        <taxon>Actinopterygii</taxon>
        <taxon>Neopterygii</taxon>
        <taxon>Teleostei</taxon>
        <taxon>Elopiformes</taxon>
        <taxon>Megalopidae</taxon>
        <taxon>Megalops</taxon>
    </lineage>
</organism>
<dbReference type="EMBL" id="JAFDVH010000013">
    <property type="protein sequence ID" value="KAG7465724.1"/>
    <property type="molecule type" value="Genomic_DNA"/>
</dbReference>
<sequence>MSADLTGKGDPLDFIVCQVESLYQQCEGQRGKIRTLEENVEAQEVECRASRETVMRLVAEVGRERGEAATHAKELESLRQEFDRVSLAKRNLEAENQSLQERLQASQRALAASRQELGSLERRSQELGGSLRGSRSEAQALQARQHAFREEVAALLGGPRSTAPPTEDDLRERIRELCSQEKSGRESLLEMEQKLARMSKKLAEQEELHQGALQRAQLAEQQVQELGGQLRGLEADLLSGEVVRDGLRHSRQHFECFLEQLSEKMKLAALVKQEVASLVESKTLAHSLQRKLKAQKERLESKELHADLLRRKVAQLEEEKRSRSALAVERDDAHLAARKLQKKVERLQEELRSMRLSDTELKAQLAHTNELKIKVMEQSQTIAEQSRSLGELEEGKVRAEKLLSSARTELETRVLRSTQEQQRTQSLLDGHTSELRTLRHAMAELTKTETQLTDFRRVVSEMLGLDASSLAVPDYEIIKRLEWLLHPYHHYHHHHHHHRSPDTPCPCPSQQSPHLSFSQKDHSAGSAPSETPPTKALPPASTEAST</sequence>
<feature type="region of interest" description="Disordered" evidence="2">
    <location>
        <begin position="121"/>
        <end position="143"/>
    </location>
</feature>
<evidence type="ECO:0000313" key="4">
    <source>
        <dbReference type="Proteomes" id="UP001046870"/>
    </source>
</evidence>
<dbReference type="PANTHER" id="PTHR18863">
    <property type="entry name" value="TSEC-2-RELATED"/>
    <property type="match status" value="1"/>
</dbReference>
<feature type="coiled-coil region" evidence="1">
    <location>
        <begin position="188"/>
        <end position="236"/>
    </location>
</feature>
<evidence type="ECO:0000313" key="3">
    <source>
        <dbReference type="EMBL" id="KAG7465724.1"/>
    </source>
</evidence>
<reference evidence="3" key="1">
    <citation type="submission" date="2021-01" db="EMBL/GenBank/DDBJ databases">
        <authorList>
            <person name="Zahm M."/>
            <person name="Roques C."/>
            <person name="Cabau C."/>
            <person name="Klopp C."/>
            <person name="Donnadieu C."/>
            <person name="Jouanno E."/>
            <person name="Lampietro C."/>
            <person name="Louis A."/>
            <person name="Herpin A."/>
            <person name="Echchiki A."/>
            <person name="Berthelot C."/>
            <person name="Parey E."/>
            <person name="Roest-Crollius H."/>
            <person name="Braasch I."/>
            <person name="Postlethwait J."/>
            <person name="Bobe J."/>
            <person name="Montfort J."/>
            <person name="Bouchez O."/>
            <person name="Begum T."/>
            <person name="Mejri S."/>
            <person name="Adams A."/>
            <person name="Chen W.-J."/>
            <person name="Guiguen Y."/>
        </authorList>
    </citation>
    <scope>NUCLEOTIDE SEQUENCE</scope>
    <source>
        <strain evidence="3">YG-15Mar2019-1</strain>
        <tissue evidence="3">Brain</tissue>
    </source>
</reference>
<feature type="compositionally biased region" description="Polar residues" evidence="2">
    <location>
        <begin position="508"/>
        <end position="518"/>
    </location>
</feature>
<keyword evidence="1" id="KW-0175">Coiled coil</keyword>
<dbReference type="PANTHER" id="PTHR18863:SF4">
    <property type="entry name" value="COILED-COIL DOMAIN-CONTAINING PROTEIN 170"/>
    <property type="match status" value="1"/>
</dbReference>
<dbReference type="AlphaFoldDB" id="A0A9D3PS53"/>
<comment type="caution">
    <text evidence="3">The sequence shown here is derived from an EMBL/GenBank/DDBJ whole genome shotgun (WGS) entry which is preliminary data.</text>
</comment>
<name>A0A9D3PS53_MEGAT</name>
<dbReference type="OrthoDB" id="5832575at2759"/>
<evidence type="ECO:0000256" key="2">
    <source>
        <dbReference type="SAM" id="MobiDB-lite"/>
    </source>
</evidence>
<protein>
    <recommendedName>
        <fullName evidence="5">Coiled-coil domain containing 170</fullName>
    </recommendedName>
</protein>
<accession>A0A9D3PS53</accession>
<dbReference type="InterPro" id="IPR039139">
    <property type="entry name" value="CCDC170-like"/>
</dbReference>